<dbReference type="Proteomes" id="UP000789920">
    <property type="component" value="Unassembled WGS sequence"/>
</dbReference>
<feature type="non-terminal residue" evidence="1">
    <location>
        <position position="248"/>
    </location>
</feature>
<organism evidence="1 2">
    <name type="scientific">Racocetra persica</name>
    <dbReference type="NCBI Taxonomy" id="160502"/>
    <lineage>
        <taxon>Eukaryota</taxon>
        <taxon>Fungi</taxon>
        <taxon>Fungi incertae sedis</taxon>
        <taxon>Mucoromycota</taxon>
        <taxon>Glomeromycotina</taxon>
        <taxon>Glomeromycetes</taxon>
        <taxon>Diversisporales</taxon>
        <taxon>Gigasporaceae</taxon>
        <taxon>Racocetra</taxon>
    </lineage>
</organism>
<evidence type="ECO:0000313" key="1">
    <source>
        <dbReference type="EMBL" id="CAG8785474.1"/>
    </source>
</evidence>
<name>A0ACA9RAS9_9GLOM</name>
<reference evidence="1" key="1">
    <citation type="submission" date="2021-06" db="EMBL/GenBank/DDBJ databases">
        <authorList>
            <person name="Kallberg Y."/>
            <person name="Tangrot J."/>
            <person name="Rosling A."/>
        </authorList>
    </citation>
    <scope>NUCLEOTIDE SEQUENCE</scope>
    <source>
        <strain evidence="1">MA461A</strain>
    </source>
</reference>
<proteinExistence type="predicted"/>
<accession>A0ACA9RAS9</accession>
<gene>
    <name evidence="1" type="ORF">RPERSI_LOCUS18225</name>
</gene>
<evidence type="ECO:0000313" key="2">
    <source>
        <dbReference type="Proteomes" id="UP000789920"/>
    </source>
</evidence>
<dbReference type="EMBL" id="CAJVQC010047961">
    <property type="protein sequence ID" value="CAG8785474.1"/>
    <property type="molecule type" value="Genomic_DNA"/>
</dbReference>
<comment type="caution">
    <text evidence="1">The sequence shown here is derived from an EMBL/GenBank/DDBJ whole genome shotgun (WGS) entry which is preliminary data.</text>
</comment>
<keyword evidence="2" id="KW-1185">Reference proteome</keyword>
<sequence>MTSEGIPIHIKKPMIHTNISEESMLDSTSEITSTETLQETSITKSSDVISQIIQFLSAVFKFMASKDPSLRTFAPEIAFLLDAVMDFFSTTSKINLILYLMIFFAWSYLQKSPLILLILGCAFGYMLRSNSDGSSQKKIFLAQESYIQQNTQNSLQAIECEKATSSELSITPRVDDSLNKAFDFIVRDIVVFYYDQINSNKDSELYIHVRSAMNVMATNLSLCLQNVDKVELGIMSSFAIANNFIVHL</sequence>
<protein>
    <submittedName>
        <fullName evidence="1">35868_t:CDS:1</fullName>
    </submittedName>
</protein>